<evidence type="ECO:0008006" key="7">
    <source>
        <dbReference type="Google" id="ProtNLM"/>
    </source>
</evidence>
<organism evidence="5 6">
    <name type="scientific">Pseudomonas asuensis</name>
    <dbReference type="NCBI Taxonomy" id="1825787"/>
    <lineage>
        <taxon>Bacteria</taxon>
        <taxon>Pseudomonadati</taxon>
        <taxon>Pseudomonadota</taxon>
        <taxon>Gammaproteobacteria</taxon>
        <taxon>Pseudomonadales</taxon>
        <taxon>Pseudomonadaceae</taxon>
        <taxon>Pseudomonas</taxon>
    </lineage>
</organism>
<feature type="domain" description="MobA/VirD2-like nuclease" evidence="2">
    <location>
        <begin position="1"/>
        <end position="101"/>
    </location>
</feature>
<evidence type="ECO:0000259" key="3">
    <source>
        <dbReference type="Pfam" id="PF18821"/>
    </source>
</evidence>
<sequence>MKAVAAQNARVDDPVYHVILSWPSHESPSDSQAFACGLHAVKAVGMEGHQYVFAIHRDTDNVHLHIAVNRVNPDSFNAVYPDRDYFKLDRAMRELEIKYGWTHDNGPHAVFERGGKKVIDWASTKFDSKGKIPTKAADMERYGAEESLFSYARAEPRKALTAALKNSDLTWQQLHDVLAKYGLALKEKGQGFAIYDLFNDKTTPIKASDMHEQLSKSRLLKRLGDFQNSSPNIKPIIKYNKFVEPKRDPNIREERRQERAEARRKLREQYNDYKKTFVFQRLNTADVKAQFAAIRDESRRKRLLVKTTVSDPAARKAQYSIIAFETLRNRERLKRKLKVEREALKNSPANKRLSYKEWVEKQAALGEQAAISQLRAFAYAEKRKESELSRSFTNNSVNGIKSTEPSEPLAKSESPDVTYRVRRDGAVVYRVNTDKPCFVDHGPYIEILARGESTQKVLAAVMHAREKYGASFDFTGTEAFKRHAISVLVTEQIDVKLKDAAQEAIKREMEGQAEKDRRISRPRR</sequence>
<protein>
    <recommendedName>
        <fullName evidence="7">Relaxase/mobilization nuclease domain-containing protein</fullName>
    </recommendedName>
</protein>
<dbReference type="NCBIfam" id="NF041893">
    <property type="entry name" value="TraI_MobP_relax"/>
    <property type="match status" value="1"/>
</dbReference>
<feature type="region of interest" description="Disordered" evidence="1">
    <location>
        <begin position="396"/>
        <end position="416"/>
    </location>
</feature>
<feature type="domain" description="Large polyvalent protein-associated" evidence="3">
    <location>
        <begin position="416"/>
        <end position="508"/>
    </location>
</feature>
<reference evidence="6" key="1">
    <citation type="journal article" date="2019" name="Int. J. Syst. Evol. Microbiol.">
        <title>The Global Catalogue of Microorganisms (GCM) 10K type strain sequencing project: providing services to taxonomists for standard genome sequencing and annotation.</title>
        <authorList>
            <consortium name="The Broad Institute Genomics Platform"/>
            <consortium name="The Broad Institute Genome Sequencing Center for Infectious Disease"/>
            <person name="Wu L."/>
            <person name="Ma J."/>
        </authorList>
    </citation>
    <scope>NUCLEOTIDE SEQUENCE [LARGE SCALE GENOMIC DNA]</scope>
    <source>
        <strain evidence="6">JCM 13501</strain>
    </source>
</reference>
<dbReference type="Proteomes" id="UP000616499">
    <property type="component" value="Unassembled WGS sequence"/>
</dbReference>
<evidence type="ECO:0000259" key="2">
    <source>
        <dbReference type="Pfam" id="PF03432"/>
    </source>
</evidence>
<dbReference type="Pfam" id="PF22863">
    <property type="entry name" value="TraI_middle"/>
    <property type="match status" value="1"/>
</dbReference>
<comment type="caution">
    <text evidence="5">The sequence shown here is derived from an EMBL/GenBank/DDBJ whole genome shotgun (WGS) entry which is preliminary data.</text>
</comment>
<proteinExistence type="predicted"/>
<dbReference type="Pfam" id="PF18821">
    <property type="entry name" value="LPD7"/>
    <property type="match status" value="1"/>
</dbReference>
<dbReference type="InterPro" id="IPR054462">
    <property type="entry name" value="TraI_M"/>
</dbReference>
<name>A0ABQ2H1C0_9PSED</name>
<feature type="compositionally biased region" description="Polar residues" evidence="1">
    <location>
        <begin position="396"/>
        <end position="405"/>
    </location>
</feature>
<evidence type="ECO:0000313" key="6">
    <source>
        <dbReference type="Proteomes" id="UP000616499"/>
    </source>
</evidence>
<keyword evidence="6" id="KW-1185">Reference proteome</keyword>
<dbReference type="InterPro" id="IPR049751">
    <property type="entry name" value="TraI/MobA_relaxases"/>
</dbReference>
<dbReference type="EMBL" id="BMNW01000011">
    <property type="protein sequence ID" value="GGM25746.1"/>
    <property type="molecule type" value="Genomic_DNA"/>
</dbReference>
<evidence type="ECO:0000259" key="4">
    <source>
        <dbReference type="Pfam" id="PF22863"/>
    </source>
</evidence>
<feature type="domain" description="TraI-like middle" evidence="4">
    <location>
        <begin position="134"/>
        <end position="228"/>
    </location>
</feature>
<dbReference type="InterPro" id="IPR005094">
    <property type="entry name" value="Endonuclease_MobA/VirD2"/>
</dbReference>
<dbReference type="Pfam" id="PF03432">
    <property type="entry name" value="Relaxase"/>
    <property type="match status" value="1"/>
</dbReference>
<gene>
    <name evidence="5" type="ORF">GCM10009425_40600</name>
</gene>
<dbReference type="InterPro" id="IPR040677">
    <property type="entry name" value="LPD7"/>
</dbReference>
<accession>A0ABQ2H1C0</accession>
<evidence type="ECO:0000313" key="5">
    <source>
        <dbReference type="EMBL" id="GGM25746.1"/>
    </source>
</evidence>
<evidence type="ECO:0000256" key="1">
    <source>
        <dbReference type="SAM" id="MobiDB-lite"/>
    </source>
</evidence>